<dbReference type="AlphaFoldDB" id="A0A174QU32"/>
<evidence type="ECO:0000259" key="1">
    <source>
        <dbReference type="Pfam" id="PF18961"/>
    </source>
</evidence>
<protein>
    <recommendedName>
        <fullName evidence="1">DUF5703 domain-containing protein</fullName>
    </recommendedName>
</protein>
<dbReference type="InterPro" id="IPR013780">
    <property type="entry name" value="Glyco_hydro_b"/>
</dbReference>
<dbReference type="Gene3D" id="2.60.40.1180">
    <property type="entry name" value="Golgi alpha-mannosidase II"/>
    <property type="match status" value="1"/>
</dbReference>
<dbReference type="InterPro" id="IPR008928">
    <property type="entry name" value="6-hairpin_glycosidase_sf"/>
</dbReference>
<proteinExistence type="predicted"/>
<reference evidence="2 3" key="1">
    <citation type="submission" date="2015-09" db="EMBL/GenBank/DDBJ databases">
        <authorList>
            <consortium name="Pathogen Informatics"/>
        </authorList>
    </citation>
    <scope>NUCLEOTIDE SEQUENCE [LARGE SCALE GENOMIC DNA]</scope>
    <source>
        <strain evidence="2 3">2789STDY5834945</strain>
    </source>
</reference>
<dbReference type="InterPro" id="IPR012341">
    <property type="entry name" value="6hp_glycosidase-like_sf"/>
</dbReference>
<name>A0A174QU32_BACT4</name>
<dbReference type="RefSeq" id="WP_055217798.1">
    <property type="nucleotide sequence ID" value="NZ_CZBI01000002.1"/>
</dbReference>
<feature type="domain" description="DUF5703" evidence="1">
    <location>
        <begin position="26"/>
        <end position="322"/>
    </location>
</feature>
<accession>A0A174QU32</accession>
<dbReference type="Pfam" id="PF18961">
    <property type="entry name" value="DUF5703_N"/>
    <property type="match status" value="1"/>
</dbReference>
<dbReference type="Gene3D" id="1.50.10.10">
    <property type="match status" value="1"/>
</dbReference>
<gene>
    <name evidence="2" type="ORF">ERS852557_01527</name>
</gene>
<organism evidence="2 3">
    <name type="scientific">Bacteroides thetaiotaomicron</name>
    <dbReference type="NCBI Taxonomy" id="818"/>
    <lineage>
        <taxon>Bacteria</taxon>
        <taxon>Pseudomonadati</taxon>
        <taxon>Bacteroidota</taxon>
        <taxon>Bacteroidia</taxon>
        <taxon>Bacteroidales</taxon>
        <taxon>Bacteroidaceae</taxon>
        <taxon>Bacteroides</taxon>
    </lineage>
</organism>
<dbReference type="GO" id="GO:0005975">
    <property type="term" value="P:carbohydrate metabolic process"/>
    <property type="evidence" value="ECO:0007669"/>
    <property type="project" value="InterPro"/>
</dbReference>
<dbReference type="Proteomes" id="UP000095541">
    <property type="component" value="Unassembled WGS sequence"/>
</dbReference>
<evidence type="ECO:0000313" key="3">
    <source>
        <dbReference type="Proteomes" id="UP000095541"/>
    </source>
</evidence>
<dbReference type="EMBL" id="CZBI01000002">
    <property type="protein sequence ID" value="CUP75257.1"/>
    <property type="molecule type" value="Genomic_DNA"/>
</dbReference>
<sequence>MKRFYLAIAMIFVGVSVLWSQHANVVWDTPSRNSSESMPCGGGDIGMNVWVEEGDILFYLSRSGTFDENNCQLKQGRFRLRLSPNPFEDAKDFRQELKLIDGYVEISAGGTQVQLWADVFHPVVHIEVVNDRPLQAEIFYENWRYQDRLIRKGEGQQCSYKWAPPKGTMTYADFISLENSSEKDSKRLLFYHRNAEETVFDVAVAQQGMNEVKFQMMNPLKNLTFGGYLSGENLEYTGTSDSVYAGTDYRAWGFRSLKASKKHHFSVVLHTEQTETVTQWEQGLKTAWQRIAPQGKISSKVVSQDKKQTRLWWNAFWQRSFIETIGETENKENSKVEKETGNKEKSDAKDALKEITRNYTLFRYMLGCNAYGSVPTKFNGGLFTFDPCHIDEKQAFTPDYRKWGGGTMTAQNQRLVYWPMLKSGDFDMMPSQFNFYNRMLKNAELRSHVYWQHEGACFCEQIENFGLPNPAEYGFKRPAWFDKGLEYNAWLEYEWDTILEFCQMILETKNYAGADITPYLPLIESSLTFFDEHYRLLASRRGRKALDGDGHLILFPGSACETYKMTNNASSTIAALRTVLETYIKVCNNEKWQKMLETIPPVPLRYIEVKDSLNLQTSTMTPAWKQTISPAKSWERINNIETPQLYPVFPWRIYGVGKENLEIARDTYFYDPDALKFRSHTGWKQDNIWAACLGLTEEAKNLSLAKLSDGPHRFPAFWGPGYDWTPDHNWGGSGMIGLQEMLLQTNGTQILLFPAWPKEWNVHFKLHAPGNTTVEATLKDGKVTVLKVSPESRKKDIVIMIEK</sequence>
<dbReference type="SUPFAM" id="SSF48208">
    <property type="entry name" value="Six-hairpin glycosidases"/>
    <property type="match status" value="1"/>
</dbReference>
<dbReference type="InterPro" id="IPR043757">
    <property type="entry name" value="DUF5703_N"/>
</dbReference>
<evidence type="ECO:0000313" key="2">
    <source>
        <dbReference type="EMBL" id="CUP75257.1"/>
    </source>
</evidence>